<sequence length="117" mass="12801">MGNSLNSFRANVTLKLGLSTDFSTECDDTVYKVVICAGEFTNQCQLTGPISRFTQATCAFQGPPESISFLVSSVDNPIELKVTVQKVGEQEIQQLRNTEFRLAEESELSVTSSDLSL</sequence>
<reference evidence="1 2" key="2">
    <citation type="submission" date="2018-11" db="EMBL/GenBank/DDBJ databases">
        <authorList>
            <consortium name="Pathogen Informatics"/>
        </authorList>
    </citation>
    <scope>NUCLEOTIDE SEQUENCE [LARGE SCALE GENOMIC DNA]</scope>
    <source>
        <strain evidence="1">Dakar</strain>
        <strain evidence="2">Dakar, Senegal</strain>
    </source>
</reference>
<dbReference type="AlphaFoldDB" id="A0A183K2R9"/>
<keyword evidence="2" id="KW-1185">Reference proteome</keyword>
<gene>
    <name evidence="1" type="ORF">SCUD_LOCUS9283</name>
</gene>
<dbReference type="WBParaSite" id="SCUD_0000928301-mRNA-1">
    <property type="protein sequence ID" value="SCUD_0000928301-mRNA-1"/>
    <property type="gene ID" value="SCUD_0000928301"/>
</dbReference>
<evidence type="ECO:0000313" key="3">
    <source>
        <dbReference type="WBParaSite" id="SCUD_0000928301-mRNA-1"/>
    </source>
</evidence>
<accession>A0A183K2R9</accession>
<evidence type="ECO:0000313" key="2">
    <source>
        <dbReference type="Proteomes" id="UP000279833"/>
    </source>
</evidence>
<evidence type="ECO:0000313" key="1">
    <source>
        <dbReference type="EMBL" id="VDP34984.1"/>
    </source>
</evidence>
<proteinExistence type="predicted"/>
<protein>
    <submittedName>
        <fullName evidence="3">Integrin_alpha2 domain-containing protein</fullName>
    </submittedName>
</protein>
<dbReference type="EMBL" id="UZAK01033155">
    <property type="protein sequence ID" value="VDP34984.1"/>
    <property type="molecule type" value="Genomic_DNA"/>
</dbReference>
<dbReference type="STRING" id="6186.A0A183K2R9"/>
<organism evidence="3">
    <name type="scientific">Schistosoma curassoni</name>
    <dbReference type="NCBI Taxonomy" id="6186"/>
    <lineage>
        <taxon>Eukaryota</taxon>
        <taxon>Metazoa</taxon>
        <taxon>Spiralia</taxon>
        <taxon>Lophotrochozoa</taxon>
        <taxon>Platyhelminthes</taxon>
        <taxon>Trematoda</taxon>
        <taxon>Digenea</taxon>
        <taxon>Strigeidida</taxon>
        <taxon>Schistosomatoidea</taxon>
        <taxon>Schistosomatidae</taxon>
        <taxon>Schistosoma</taxon>
    </lineage>
</organism>
<reference evidence="3" key="1">
    <citation type="submission" date="2016-06" db="UniProtKB">
        <authorList>
            <consortium name="WormBaseParasite"/>
        </authorList>
    </citation>
    <scope>IDENTIFICATION</scope>
</reference>
<name>A0A183K2R9_9TREM</name>
<dbReference type="Proteomes" id="UP000279833">
    <property type="component" value="Unassembled WGS sequence"/>
</dbReference>